<feature type="transmembrane region" description="Helical" evidence="5">
    <location>
        <begin position="5"/>
        <end position="24"/>
    </location>
</feature>
<evidence type="ECO:0000259" key="6">
    <source>
        <dbReference type="Pfam" id="PF25917"/>
    </source>
</evidence>
<dbReference type="InterPro" id="IPR058625">
    <property type="entry name" value="MdtA-like_BSH"/>
</dbReference>
<evidence type="ECO:0000256" key="5">
    <source>
        <dbReference type="SAM" id="Phobius"/>
    </source>
</evidence>
<dbReference type="PRINTS" id="PR01490">
    <property type="entry name" value="RTXTOXIND"/>
</dbReference>
<keyword evidence="5" id="KW-0812">Transmembrane</keyword>
<evidence type="ECO:0000256" key="3">
    <source>
        <dbReference type="ARBA" id="ARBA00023054"/>
    </source>
</evidence>
<dbReference type="Pfam" id="PF25917">
    <property type="entry name" value="BSH_RND"/>
    <property type="match status" value="1"/>
</dbReference>
<feature type="domain" description="Multidrug resistance protein MdtA-like barrel-sandwich hybrid" evidence="6">
    <location>
        <begin position="63"/>
        <end position="364"/>
    </location>
</feature>
<reference evidence="7 8" key="1">
    <citation type="journal article" date="2016" name="Nat. Commun.">
        <title>Thousands of microbial genomes shed light on interconnected biogeochemical processes in an aquifer system.</title>
        <authorList>
            <person name="Anantharaman K."/>
            <person name="Brown C.T."/>
            <person name="Hug L.A."/>
            <person name="Sharon I."/>
            <person name="Castelle C.J."/>
            <person name="Probst A.J."/>
            <person name="Thomas B.C."/>
            <person name="Singh A."/>
            <person name="Wilkins M.J."/>
            <person name="Karaoz U."/>
            <person name="Brodie E.L."/>
            <person name="Williams K.H."/>
            <person name="Hubbard S.S."/>
            <person name="Banfield J.F."/>
        </authorList>
    </citation>
    <scope>NUCLEOTIDE SEQUENCE [LARGE SCALE GENOMIC DNA]</scope>
</reference>
<dbReference type="SUPFAM" id="SSF111369">
    <property type="entry name" value="HlyD-like secretion proteins"/>
    <property type="match status" value="2"/>
</dbReference>
<proteinExistence type="inferred from homology"/>
<dbReference type="Gene3D" id="2.40.30.170">
    <property type="match status" value="1"/>
</dbReference>
<dbReference type="Gene3D" id="2.40.50.100">
    <property type="match status" value="2"/>
</dbReference>
<keyword evidence="5" id="KW-0472">Membrane</keyword>
<gene>
    <name evidence="7" type="ORF">A2442_03905</name>
</gene>
<dbReference type="STRING" id="1797582.A2442_03905"/>
<organism evidence="7 8">
    <name type="scientific">Candidatus Campbellbacteria bacterium RIFOXYC2_FULL_35_25</name>
    <dbReference type="NCBI Taxonomy" id="1797582"/>
    <lineage>
        <taxon>Bacteria</taxon>
        <taxon>Candidatus Campbelliibacteriota</taxon>
    </lineage>
</organism>
<accession>A0A1F5EJT1</accession>
<sequence>MKKKYIIYTVVIIAVILGAYFLFFRGNDSNSYEFAVAERGDIRQEVGVTGKVKPSSKVDLAFESGGKIASVFVDVGDKVYVGQQLAALNNSQYQAQYAQAQAQLEVEKTRLKDLEEGTRSEEILIQQVRVQNAEQSLSDAKNSLVDKIKDSYTKSDDAIRNQTDQLFINPRSTNPQLIFNTSSGLEIDIESKRMAIESTLTSWSTSLLNDQNIFSNLSNYANIAKQNLSEINYYLDKVALAVNGMSANSNFSQTTIDGYKSDVNIARTSVNTAIANISASDEKLRTAESTLSLARQELVLKEAGATEGQIAEQKSKVKSAEANVNNYSALIGKTIIYSPIKGIVTKREVEVGEIIQPNALAFSVISEAQFEIETNVPEADVAKIKTNDTAEVTLDAYEDDTIFMAKIVSIEPAETIIDGVSTYKTILQFVEKDDRIKSGMTANIDILTGVRENVISIPARAIHSNGRKYAEVLVGEEIVEREIETGLRSTSGSIEIISGLEEGDKVITSK</sequence>
<dbReference type="GO" id="GO:0030313">
    <property type="term" value="C:cell envelope"/>
    <property type="evidence" value="ECO:0007669"/>
    <property type="project" value="UniProtKB-SubCell"/>
</dbReference>
<dbReference type="GO" id="GO:0016020">
    <property type="term" value="C:membrane"/>
    <property type="evidence" value="ECO:0007669"/>
    <property type="project" value="InterPro"/>
</dbReference>
<dbReference type="AlphaFoldDB" id="A0A1F5EJT1"/>
<evidence type="ECO:0000313" key="8">
    <source>
        <dbReference type="Proteomes" id="UP000179003"/>
    </source>
</evidence>
<protein>
    <recommendedName>
        <fullName evidence="6">Multidrug resistance protein MdtA-like barrel-sandwich hybrid domain-containing protein</fullName>
    </recommendedName>
</protein>
<dbReference type="EMBL" id="MFAE01000002">
    <property type="protein sequence ID" value="OGD67689.1"/>
    <property type="molecule type" value="Genomic_DNA"/>
</dbReference>
<keyword evidence="3 4" id="KW-0175">Coiled coil</keyword>
<dbReference type="Gene3D" id="2.40.420.20">
    <property type="match status" value="1"/>
</dbReference>
<dbReference type="NCBIfam" id="TIGR01730">
    <property type="entry name" value="RND_mfp"/>
    <property type="match status" value="1"/>
</dbReference>
<name>A0A1F5EJT1_9BACT</name>
<evidence type="ECO:0000256" key="1">
    <source>
        <dbReference type="ARBA" id="ARBA00004196"/>
    </source>
</evidence>
<keyword evidence="5" id="KW-1133">Transmembrane helix</keyword>
<comment type="caution">
    <text evidence="7">The sequence shown here is derived from an EMBL/GenBank/DDBJ whole genome shotgun (WGS) entry which is preliminary data.</text>
</comment>
<evidence type="ECO:0000256" key="2">
    <source>
        <dbReference type="ARBA" id="ARBA00009477"/>
    </source>
</evidence>
<comment type="subcellular location">
    <subcellularLocation>
        <location evidence="1">Cell envelope</location>
    </subcellularLocation>
</comment>
<comment type="similarity">
    <text evidence="2">Belongs to the membrane fusion protein (MFP) (TC 8.A.1) family.</text>
</comment>
<dbReference type="InterPro" id="IPR006143">
    <property type="entry name" value="RND_pump_MFP"/>
</dbReference>
<dbReference type="GO" id="GO:0022857">
    <property type="term" value="F:transmembrane transporter activity"/>
    <property type="evidence" value="ECO:0007669"/>
    <property type="project" value="InterPro"/>
</dbReference>
<dbReference type="Proteomes" id="UP000179003">
    <property type="component" value="Unassembled WGS sequence"/>
</dbReference>
<dbReference type="PANTHER" id="PTHR32347">
    <property type="entry name" value="EFFLUX SYSTEM COMPONENT YKNX-RELATED"/>
    <property type="match status" value="1"/>
</dbReference>
<feature type="coiled-coil region" evidence="4">
    <location>
        <begin position="90"/>
        <end position="117"/>
    </location>
</feature>
<evidence type="ECO:0000313" key="7">
    <source>
        <dbReference type="EMBL" id="OGD67689.1"/>
    </source>
</evidence>
<dbReference type="InterPro" id="IPR050465">
    <property type="entry name" value="UPF0194_transport"/>
</dbReference>
<evidence type="ECO:0000256" key="4">
    <source>
        <dbReference type="SAM" id="Coils"/>
    </source>
</evidence>